<feature type="compositionally biased region" description="Polar residues" evidence="1">
    <location>
        <begin position="8"/>
        <end position="17"/>
    </location>
</feature>
<dbReference type="AlphaFoldDB" id="S7V587"/>
<dbReference type="EMBL" id="ATHJ01000072">
    <property type="protein sequence ID" value="EPR41809.1"/>
    <property type="molecule type" value="Genomic_DNA"/>
</dbReference>
<protein>
    <submittedName>
        <fullName evidence="2">Uncharacterized protein</fullName>
    </submittedName>
</protein>
<evidence type="ECO:0000256" key="1">
    <source>
        <dbReference type="SAM" id="MobiDB-lite"/>
    </source>
</evidence>
<dbReference type="Proteomes" id="UP000014977">
    <property type="component" value="Unassembled WGS sequence"/>
</dbReference>
<proteinExistence type="predicted"/>
<feature type="region of interest" description="Disordered" evidence="1">
    <location>
        <begin position="1"/>
        <end position="63"/>
    </location>
</feature>
<evidence type="ECO:0000313" key="2">
    <source>
        <dbReference type="EMBL" id="EPR41809.1"/>
    </source>
</evidence>
<organism evidence="2 3">
    <name type="scientific">Desulfococcus multivorans DSM 2059</name>
    <dbReference type="NCBI Taxonomy" id="1121405"/>
    <lineage>
        <taxon>Bacteria</taxon>
        <taxon>Pseudomonadati</taxon>
        <taxon>Thermodesulfobacteriota</taxon>
        <taxon>Desulfobacteria</taxon>
        <taxon>Desulfobacterales</taxon>
        <taxon>Desulfococcaceae</taxon>
        <taxon>Desulfococcus</taxon>
    </lineage>
</organism>
<keyword evidence="3" id="KW-1185">Reference proteome</keyword>
<reference evidence="2 3" key="1">
    <citation type="journal article" date="2013" name="Genome Announc.">
        <title>Draft genome sequences for three mercury-methylating, sulfate-reducing bacteria.</title>
        <authorList>
            <person name="Brown S.D."/>
            <person name="Hurt R.A.Jr."/>
            <person name="Gilmour C.C."/>
            <person name="Elias D.A."/>
        </authorList>
    </citation>
    <scope>NUCLEOTIDE SEQUENCE [LARGE SCALE GENOMIC DNA]</scope>
    <source>
        <strain evidence="2 3">DSM 2059</strain>
    </source>
</reference>
<accession>S7V587</accession>
<sequence length="63" mass="6760">MDGPSPFSRIQHTNAEITGTHPVHPWKSATNAGRLAAVTQTTEEGRRYGPAHARKTPPPDSGD</sequence>
<name>S7V587_DESML</name>
<comment type="caution">
    <text evidence="2">The sequence shown here is derived from an EMBL/GenBank/DDBJ whole genome shotgun (WGS) entry which is preliminary data.</text>
</comment>
<gene>
    <name evidence="2" type="ORF">dsmv_0109</name>
</gene>
<evidence type="ECO:0000313" key="3">
    <source>
        <dbReference type="Proteomes" id="UP000014977"/>
    </source>
</evidence>